<keyword evidence="3" id="KW-1185">Reference proteome</keyword>
<feature type="transmembrane region" description="Helical" evidence="1">
    <location>
        <begin position="64"/>
        <end position="85"/>
    </location>
</feature>
<gene>
    <name evidence="2" type="ORF">ACFSOY_13940</name>
</gene>
<comment type="caution">
    <text evidence="2">The sequence shown here is derived from an EMBL/GenBank/DDBJ whole genome shotgun (WGS) entry which is preliminary data.</text>
</comment>
<dbReference type="EMBL" id="JBHUIO010000008">
    <property type="protein sequence ID" value="MFD2171077.1"/>
    <property type="molecule type" value="Genomic_DNA"/>
</dbReference>
<sequence length="289" mass="32334">MNQEQKKMMIQEIKKWKESKLVPTEYCDFLLNLYAEGESFSHDQRTGKESSSKSTWRTSLNNGILGKILLVIVGLLLFLIFALNFTLFPEPMQIAVLLLGTIFPYIMYFRSRNKSLLARTTWLFVAVLMVAGVGYYYLSTGQFLGERSAVMGTMAIVFLLWVISGGIGRSRLVAGIGTLGLVLLYATLLEDVMNIGGSSYGVQHFYYFVPAVLSLFLAAVLGRYRVYVAPVFLLFGVVVLFGPDLRTLLFGLTMDLLVQIFVFLKLAVLITLGIVFLPGLKKWTGQLSQ</sequence>
<feature type="transmembrane region" description="Helical" evidence="1">
    <location>
        <begin position="226"/>
        <end position="245"/>
    </location>
</feature>
<evidence type="ECO:0000313" key="3">
    <source>
        <dbReference type="Proteomes" id="UP001597343"/>
    </source>
</evidence>
<keyword evidence="1" id="KW-0812">Transmembrane</keyword>
<feature type="transmembrane region" description="Helical" evidence="1">
    <location>
        <begin position="116"/>
        <end position="137"/>
    </location>
</feature>
<organism evidence="2 3">
    <name type="scientific">Tumebacillus lipolyticus</name>
    <dbReference type="NCBI Taxonomy" id="1280370"/>
    <lineage>
        <taxon>Bacteria</taxon>
        <taxon>Bacillati</taxon>
        <taxon>Bacillota</taxon>
        <taxon>Bacilli</taxon>
        <taxon>Bacillales</taxon>
        <taxon>Alicyclobacillaceae</taxon>
        <taxon>Tumebacillus</taxon>
    </lineage>
</organism>
<feature type="transmembrane region" description="Helical" evidence="1">
    <location>
        <begin position="204"/>
        <end position="221"/>
    </location>
</feature>
<dbReference type="Proteomes" id="UP001597343">
    <property type="component" value="Unassembled WGS sequence"/>
</dbReference>
<feature type="transmembrane region" description="Helical" evidence="1">
    <location>
        <begin position="149"/>
        <end position="167"/>
    </location>
</feature>
<dbReference type="RefSeq" id="WP_386047577.1">
    <property type="nucleotide sequence ID" value="NZ_JBHUIO010000008.1"/>
</dbReference>
<feature type="transmembrane region" description="Helical" evidence="1">
    <location>
        <begin position="91"/>
        <end position="109"/>
    </location>
</feature>
<name>A0ABW4ZYJ8_9BACL</name>
<evidence type="ECO:0000313" key="2">
    <source>
        <dbReference type="EMBL" id="MFD2171077.1"/>
    </source>
</evidence>
<reference evidence="3" key="1">
    <citation type="journal article" date="2019" name="Int. J. Syst. Evol. Microbiol.">
        <title>The Global Catalogue of Microorganisms (GCM) 10K type strain sequencing project: providing services to taxonomists for standard genome sequencing and annotation.</title>
        <authorList>
            <consortium name="The Broad Institute Genomics Platform"/>
            <consortium name="The Broad Institute Genome Sequencing Center for Infectious Disease"/>
            <person name="Wu L."/>
            <person name="Ma J."/>
        </authorList>
    </citation>
    <scope>NUCLEOTIDE SEQUENCE [LARGE SCALE GENOMIC DNA]</scope>
    <source>
        <strain evidence="3">CGMCC 1.13574</strain>
    </source>
</reference>
<keyword evidence="1" id="KW-1133">Transmembrane helix</keyword>
<feature type="transmembrane region" description="Helical" evidence="1">
    <location>
        <begin position="172"/>
        <end position="189"/>
    </location>
</feature>
<keyword evidence="1" id="KW-0472">Membrane</keyword>
<evidence type="ECO:0008006" key="4">
    <source>
        <dbReference type="Google" id="ProtNLM"/>
    </source>
</evidence>
<proteinExistence type="predicted"/>
<feature type="transmembrane region" description="Helical" evidence="1">
    <location>
        <begin position="257"/>
        <end position="280"/>
    </location>
</feature>
<evidence type="ECO:0000256" key="1">
    <source>
        <dbReference type="SAM" id="Phobius"/>
    </source>
</evidence>
<accession>A0ABW4ZYJ8</accession>
<protein>
    <recommendedName>
        <fullName evidence="4">DUF2157 domain-containing protein</fullName>
    </recommendedName>
</protein>